<dbReference type="Proteomes" id="UP001242480">
    <property type="component" value="Unassembled WGS sequence"/>
</dbReference>
<evidence type="ECO:0000313" key="3">
    <source>
        <dbReference type="Proteomes" id="UP001242480"/>
    </source>
</evidence>
<accession>A0ABU0J2D7</accession>
<dbReference type="SUPFAM" id="SSF54427">
    <property type="entry name" value="NTF2-like"/>
    <property type="match status" value="1"/>
</dbReference>
<dbReference type="Pfam" id="PF12680">
    <property type="entry name" value="SnoaL_2"/>
    <property type="match status" value="1"/>
</dbReference>
<dbReference type="InterPro" id="IPR032710">
    <property type="entry name" value="NTF2-like_dom_sf"/>
</dbReference>
<evidence type="ECO:0000259" key="1">
    <source>
        <dbReference type="Pfam" id="PF12680"/>
    </source>
</evidence>
<sequence length="135" mass="14307">MADDTIEAFYAAYNGHDAEAAAGLHAPDGWLEEAATGRRRQGRAALADGLQRLFAMLPDVAWTVREPVRAGASVVVPYIMSGRLARDLGPIRGVGQPIVLPGVHVFELAGGAIAGLRDYWDAAEFQRQARAGAPA</sequence>
<dbReference type="EMBL" id="JAUSVX010000001">
    <property type="protein sequence ID" value="MDQ0467790.1"/>
    <property type="molecule type" value="Genomic_DNA"/>
</dbReference>
<evidence type="ECO:0000313" key="2">
    <source>
        <dbReference type="EMBL" id="MDQ0467790.1"/>
    </source>
</evidence>
<organism evidence="2 3">
    <name type="scientific">Labrys wisconsinensis</name>
    <dbReference type="NCBI Taxonomy" id="425677"/>
    <lineage>
        <taxon>Bacteria</taxon>
        <taxon>Pseudomonadati</taxon>
        <taxon>Pseudomonadota</taxon>
        <taxon>Alphaproteobacteria</taxon>
        <taxon>Hyphomicrobiales</taxon>
        <taxon>Xanthobacteraceae</taxon>
        <taxon>Labrys</taxon>
    </lineage>
</organism>
<dbReference type="Gene3D" id="3.10.450.50">
    <property type="match status" value="1"/>
</dbReference>
<keyword evidence="3" id="KW-1185">Reference proteome</keyword>
<feature type="domain" description="SnoaL-like" evidence="1">
    <location>
        <begin position="6"/>
        <end position="114"/>
    </location>
</feature>
<protein>
    <submittedName>
        <fullName evidence="2">Steroid delta-isomerase-like uncharacterized protein</fullName>
    </submittedName>
</protein>
<dbReference type="InterPro" id="IPR037401">
    <property type="entry name" value="SnoaL-like"/>
</dbReference>
<comment type="caution">
    <text evidence="2">The sequence shown here is derived from an EMBL/GenBank/DDBJ whole genome shotgun (WGS) entry which is preliminary data.</text>
</comment>
<dbReference type="RefSeq" id="WP_307267962.1">
    <property type="nucleotide sequence ID" value="NZ_JAUSVX010000001.1"/>
</dbReference>
<name>A0ABU0J2D7_9HYPH</name>
<gene>
    <name evidence="2" type="ORF">QO011_000785</name>
</gene>
<proteinExistence type="predicted"/>
<reference evidence="2 3" key="1">
    <citation type="submission" date="2023-07" db="EMBL/GenBank/DDBJ databases">
        <title>Genomic Encyclopedia of Type Strains, Phase IV (KMG-IV): sequencing the most valuable type-strain genomes for metagenomic binning, comparative biology and taxonomic classification.</title>
        <authorList>
            <person name="Goeker M."/>
        </authorList>
    </citation>
    <scope>NUCLEOTIDE SEQUENCE [LARGE SCALE GENOMIC DNA]</scope>
    <source>
        <strain evidence="2 3">DSM 19619</strain>
    </source>
</reference>